<dbReference type="Proteomes" id="UP001589609">
    <property type="component" value="Unassembled WGS sequence"/>
</dbReference>
<name>A0ABV5WJ46_9BACI</name>
<dbReference type="RefSeq" id="WP_379950751.1">
    <property type="nucleotide sequence ID" value="NZ_JBHMAF010000150.1"/>
</dbReference>
<accession>A0ABV5WJ46</accession>
<dbReference type="EMBL" id="JBHMAF010000150">
    <property type="protein sequence ID" value="MFB9760438.1"/>
    <property type="molecule type" value="Genomic_DNA"/>
</dbReference>
<evidence type="ECO:0000313" key="2">
    <source>
        <dbReference type="Proteomes" id="UP001589609"/>
    </source>
</evidence>
<gene>
    <name evidence="1" type="ORF">ACFFMS_19105</name>
</gene>
<reference evidence="1 2" key="1">
    <citation type="submission" date="2024-09" db="EMBL/GenBank/DDBJ databases">
        <authorList>
            <person name="Sun Q."/>
            <person name="Mori K."/>
        </authorList>
    </citation>
    <scope>NUCLEOTIDE SEQUENCE [LARGE SCALE GENOMIC DNA]</scope>
    <source>
        <strain evidence="1 2">JCM 11201</strain>
    </source>
</reference>
<proteinExistence type="predicted"/>
<evidence type="ECO:0000313" key="1">
    <source>
        <dbReference type="EMBL" id="MFB9760438.1"/>
    </source>
</evidence>
<organism evidence="1 2">
    <name type="scientific">Ectobacillus funiculus</name>
    <dbReference type="NCBI Taxonomy" id="137993"/>
    <lineage>
        <taxon>Bacteria</taxon>
        <taxon>Bacillati</taxon>
        <taxon>Bacillota</taxon>
        <taxon>Bacilli</taxon>
        <taxon>Bacillales</taxon>
        <taxon>Bacillaceae</taxon>
        <taxon>Ectobacillus</taxon>
    </lineage>
</organism>
<protein>
    <submittedName>
        <fullName evidence="1">Uncharacterized protein</fullName>
    </submittedName>
</protein>
<sequence length="54" mass="6398">MEDSWEGLLDILELSQDVRVKAELNILLEFPLGYPKKPLLLKLYESIKKIIWVR</sequence>
<keyword evidence="2" id="KW-1185">Reference proteome</keyword>
<comment type="caution">
    <text evidence="1">The sequence shown here is derived from an EMBL/GenBank/DDBJ whole genome shotgun (WGS) entry which is preliminary data.</text>
</comment>